<keyword evidence="1" id="KW-0732">Signal</keyword>
<gene>
    <name evidence="2" type="ORF">ZNDK_0066</name>
</gene>
<dbReference type="Proteomes" id="UP000505077">
    <property type="component" value="Unassembled WGS sequence"/>
</dbReference>
<evidence type="ECO:0000256" key="1">
    <source>
        <dbReference type="SAM" id="SignalP"/>
    </source>
</evidence>
<proteinExistence type="predicted"/>
<evidence type="ECO:0008006" key="4">
    <source>
        <dbReference type="Google" id="ProtNLM"/>
    </source>
</evidence>
<dbReference type="PROSITE" id="PS51257">
    <property type="entry name" value="PROKAR_LIPOPROTEIN"/>
    <property type="match status" value="1"/>
</dbReference>
<dbReference type="EMBL" id="BLLL01000001">
    <property type="protein sequence ID" value="GFH62295.1"/>
    <property type="molecule type" value="Genomic_DNA"/>
</dbReference>
<feature type="signal peptide" evidence="1">
    <location>
        <begin position="1"/>
        <end position="21"/>
    </location>
</feature>
<evidence type="ECO:0000313" key="3">
    <source>
        <dbReference type="Proteomes" id="UP000505077"/>
    </source>
</evidence>
<sequence>MKKYILLLICVCFLGGCVASARQGVMDTNGESQVKIRQMQTRYFDSTDKKTTMDSAIATLQDLGFIIDKASFDLGSVSATKLKGYSLRMTVNVMPRGQRMIVRANAQYNIQAVTDPEPYQQFFDALSKSMFLQAHLDE</sequence>
<name>A0A6L2R481_9BACT</name>
<evidence type="ECO:0000313" key="2">
    <source>
        <dbReference type="EMBL" id="GFH62295.1"/>
    </source>
</evidence>
<protein>
    <recommendedName>
        <fullName evidence="4">Lipoprotein</fullName>
    </recommendedName>
</protein>
<accession>A0A6L2R481</accession>
<reference evidence="2 3" key="1">
    <citation type="journal article" date="2020" name="ISME J.">
        <title>Parallel Reductive Genome Evolution in Desulfovibrio Ectosymbionts Independently Acquired by Trichonympha Protists in the Termite Gut.</title>
        <authorList>
            <person name="Takeuchi M."/>
            <person name="Kuwahara H."/>
            <person name="Murakami T."/>
            <person name="Takahashi K."/>
            <person name="Kajitani R."/>
            <person name="Toyoda A."/>
            <person name="Itoh T."/>
            <person name="Ohkuma M."/>
            <person name="Hongoh Y."/>
        </authorList>
    </citation>
    <scope>NUCLEOTIDE SEQUENCE [LARGE SCALE GENOMIC DNA]</scope>
    <source>
        <strain evidence="2">ZnDsv-02</strain>
    </source>
</reference>
<organism evidence="2 3">
    <name type="scientific">Candidatus Desulfovibrio kirbyi</name>
    <dbReference type="NCBI Taxonomy" id="2696086"/>
    <lineage>
        <taxon>Bacteria</taxon>
        <taxon>Pseudomonadati</taxon>
        <taxon>Thermodesulfobacteriota</taxon>
        <taxon>Desulfovibrionia</taxon>
        <taxon>Desulfovibrionales</taxon>
        <taxon>Desulfovibrionaceae</taxon>
        <taxon>Desulfovibrio</taxon>
    </lineage>
</organism>
<comment type="caution">
    <text evidence="2">The sequence shown here is derived from an EMBL/GenBank/DDBJ whole genome shotgun (WGS) entry which is preliminary data.</text>
</comment>
<feature type="chain" id="PRO_5026809608" description="Lipoprotein" evidence="1">
    <location>
        <begin position="22"/>
        <end position="138"/>
    </location>
</feature>
<dbReference type="AlphaFoldDB" id="A0A6L2R481"/>